<sequence>MSTAAGRPLSDRERQTLATLLAVRFRGVEQLRIQARAATVVGTCACGCATIELAVDPAMPPAQVQSATPVAEHYDNHLDAAGVLLWVDKSGYLSGLELHTIGGPLSHFPAPTTLHIDGAST</sequence>
<dbReference type="Proteomes" id="UP001499978">
    <property type="component" value="Unassembled WGS sequence"/>
</dbReference>
<reference evidence="1 2" key="1">
    <citation type="journal article" date="2019" name="Int. J. Syst. Evol. Microbiol.">
        <title>The Global Catalogue of Microorganisms (GCM) 10K type strain sequencing project: providing services to taxonomists for standard genome sequencing and annotation.</title>
        <authorList>
            <consortium name="The Broad Institute Genomics Platform"/>
            <consortium name="The Broad Institute Genome Sequencing Center for Infectious Disease"/>
            <person name="Wu L."/>
            <person name="Ma J."/>
        </authorList>
    </citation>
    <scope>NUCLEOTIDE SEQUENCE [LARGE SCALE GENOMIC DNA]</scope>
    <source>
        <strain evidence="1 2">JCM 3367</strain>
    </source>
</reference>
<accession>A0ABN3NRF2</accession>
<keyword evidence="2" id="KW-1185">Reference proteome</keyword>
<evidence type="ECO:0000313" key="1">
    <source>
        <dbReference type="EMBL" id="GAA2532503.1"/>
    </source>
</evidence>
<protein>
    <submittedName>
        <fullName evidence="1">Uncharacterized protein</fullName>
    </submittedName>
</protein>
<gene>
    <name evidence="1" type="ORF">GCM10010201_34970</name>
</gene>
<comment type="caution">
    <text evidence="1">The sequence shown here is derived from an EMBL/GenBank/DDBJ whole genome shotgun (WGS) entry which is preliminary data.</text>
</comment>
<name>A0ABN3NRF2_9ACTN</name>
<organism evidence="1 2">
    <name type="scientific">Pilimelia columellifera subsp. columellifera</name>
    <dbReference type="NCBI Taxonomy" id="706583"/>
    <lineage>
        <taxon>Bacteria</taxon>
        <taxon>Bacillati</taxon>
        <taxon>Actinomycetota</taxon>
        <taxon>Actinomycetes</taxon>
        <taxon>Micromonosporales</taxon>
        <taxon>Micromonosporaceae</taxon>
        <taxon>Pilimelia</taxon>
    </lineage>
</organism>
<proteinExistence type="predicted"/>
<dbReference type="EMBL" id="BAAARY010000034">
    <property type="protein sequence ID" value="GAA2532503.1"/>
    <property type="molecule type" value="Genomic_DNA"/>
</dbReference>
<evidence type="ECO:0000313" key="2">
    <source>
        <dbReference type="Proteomes" id="UP001499978"/>
    </source>
</evidence>